<feature type="compositionally biased region" description="Polar residues" evidence="1">
    <location>
        <begin position="85"/>
        <end position="101"/>
    </location>
</feature>
<evidence type="ECO:0000313" key="4">
    <source>
        <dbReference type="WBParaSite" id="HPBE_0001018601-mRNA-1"/>
    </source>
</evidence>
<dbReference type="EMBL" id="UZAH01026678">
    <property type="protein sequence ID" value="VDO84065.1"/>
    <property type="molecule type" value="Genomic_DNA"/>
</dbReference>
<accession>A0A3P8CGV1</accession>
<protein>
    <submittedName>
        <fullName evidence="4">AWS domain-containing protein</fullName>
    </submittedName>
</protein>
<name>A0A3P8CGV1_HELPZ</name>
<evidence type="ECO:0000313" key="2">
    <source>
        <dbReference type="EMBL" id="VDO84065.1"/>
    </source>
</evidence>
<dbReference type="OrthoDB" id="5861263at2759"/>
<dbReference type="WBParaSite" id="HPBE_0001018601-mRNA-1">
    <property type="protein sequence ID" value="HPBE_0001018601-mRNA-1"/>
    <property type="gene ID" value="HPBE_0001018601"/>
</dbReference>
<feature type="region of interest" description="Disordered" evidence="1">
    <location>
        <begin position="73"/>
        <end position="101"/>
    </location>
</feature>
<gene>
    <name evidence="2" type="ORF">HPBE_LOCUS10187</name>
</gene>
<reference evidence="4" key="2">
    <citation type="submission" date="2019-09" db="UniProtKB">
        <authorList>
            <consortium name="WormBaseParasite"/>
        </authorList>
    </citation>
    <scope>IDENTIFICATION</scope>
</reference>
<organism evidence="2">
    <name type="scientific">Heligmosomoides polygyrus</name>
    <name type="common">Parasitic roundworm</name>
    <dbReference type="NCBI Taxonomy" id="6339"/>
    <lineage>
        <taxon>Eukaryota</taxon>
        <taxon>Metazoa</taxon>
        <taxon>Ecdysozoa</taxon>
        <taxon>Nematoda</taxon>
        <taxon>Chromadorea</taxon>
        <taxon>Rhabditida</taxon>
        <taxon>Rhabditina</taxon>
        <taxon>Rhabditomorpha</taxon>
        <taxon>Strongyloidea</taxon>
        <taxon>Heligmosomidae</taxon>
        <taxon>Heligmosomoides</taxon>
    </lineage>
</organism>
<dbReference type="Proteomes" id="UP000050761">
    <property type="component" value="Unassembled WGS sequence"/>
</dbReference>
<proteinExistence type="predicted"/>
<dbReference type="AlphaFoldDB" id="A0A3P8CGV1"/>
<keyword evidence="3" id="KW-1185">Reference proteome</keyword>
<sequence>MRELREEIRILTLSLQQANSTTLFEKGGIKLKHKEKQGRKGVKWRKNLLEKLKGIMRRLDRMERRIVEGTHISPSEFLPPANDYGPSNATTTTAKPSTNETIDQKLKRIQPAISRSRSGENGTTCSAHKDCRPGHCCHRLLKKGDVTKPVCVLHRLTEKEACVDGCQCSSHLNCFLPDAVESQNATAAFCKKASSSDILAGSYLYKKDSVIVDSGST</sequence>
<evidence type="ECO:0000313" key="3">
    <source>
        <dbReference type="Proteomes" id="UP000050761"/>
    </source>
</evidence>
<evidence type="ECO:0000256" key="1">
    <source>
        <dbReference type="SAM" id="MobiDB-lite"/>
    </source>
</evidence>
<reference evidence="2 3" key="1">
    <citation type="submission" date="2018-11" db="EMBL/GenBank/DDBJ databases">
        <authorList>
            <consortium name="Pathogen Informatics"/>
        </authorList>
    </citation>
    <scope>NUCLEOTIDE SEQUENCE [LARGE SCALE GENOMIC DNA]</scope>
</reference>